<dbReference type="GO" id="GO:0035435">
    <property type="term" value="P:phosphate ion transmembrane transport"/>
    <property type="evidence" value="ECO:0000318"/>
    <property type="project" value="GO_Central"/>
</dbReference>
<name>A0A7I4FJ60_PHYPA</name>
<reference evidence="13 14" key="1">
    <citation type="journal article" date="2008" name="Science">
        <title>The Physcomitrella genome reveals evolutionary insights into the conquest of land by plants.</title>
        <authorList>
            <person name="Rensing S."/>
            <person name="Lang D."/>
            <person name="Zimmer A."/>
            <person name="Terry A."/>
            <person name="Salamov A."/>
            <person name="Shapiro H."/>
            <person name="Nishiyama T."/>
            <person name="Perroud P.-F."/>
            <person name="Lindquist E."/>
            <person name="Kamisugi Y."/>
            <person name="Tanahashi T."/>
            <person name="Sakakibara K."/>
            <person name="Fujita T."/>
            <person name="Oishi K."/>
            <person name="Shin-I T."/>
            <person name="Kuroki Y."/>
            <person name="Toyoda A."/>
            <person name="Suzuki Y."/>
            <person name="Hashimoto A."/>
            <person name="Yamaguchi K."/>
            <person name="Sugano A."/>
            <person name="Kohara Y."/>
            <person name="Fujiyama A."/>
            <person name="Anterola A."/>
            <person name="Aoki S."/>
            <person name="Ashton N."/>
            <person name="Barbazuk W.B."/>
            <person name="Barker E."/>
            <person name="Bennetzen J."/>
            <person name="Bezanilla M."/>
            <person name="Blankenship R."/>
            <person name="Cho S.H."/>
            <person name="Dutcher S."/>
            <person name="Estelle M."/>
            <person name="Fawcett J.A."/>
            <person name="Gundlach H."/>
            <person name="Hanada K."/>
            <person name="Heyl A."/>
            <person name="Hicks K.A."/>
            <person name="Hugh J."/>
            <person name="Lohr M."/>
            <person name="Mayer K."/>
            <person name="Melkozernov A."/>
            <person name="Murata T."/>
            <person name="Nelson D."/>
            <person name="Pils B."/>
            <person name="Prigge M."/>
            <person name="Reiss B."/>
            <person name="Renner T."/>
            <person name="Rombauts S."/>
            <person name="Rushton P."/>
            <person name="Sanderfoot A."/>
            <person name="Schween G."/>
            <person name="Shiu S.-H."/>
            <person name="Stueber K."/>
            <person name="Theodoulou F.L."/>
            <person name="Tu H."/>
            <person name="Van de Peer Y."/>
            <person name="Verrier P.J."/>
            <person name="Waters E."/>
            <person name="Wood A."/>
            <person name="Yang L."/>
            <person name="Cove D."/>
            <person name="Cuming A."/>
            <person name="Hasebe M."/>
            <person name="Lucas S."/>
            <person name="Mishler D.B."/>
            <person name="Reski R."/>
            <person name="Grigoriev I."/>
            <person name="Quatrano R.S."/>
            <person name="Boore J.L."/>
        </authorList>
    </citation>
    <scope>NUCLEOTIDE SEQUENCE [LARGE SCALE GENOMIC DNA]</scope>
    <source>
        <strain evidence="13 14">cv. Gransden 2004</strain>
    </source>
</reference>
<dbReference type="AlphaFoldDB" id="A0A7I4FJ60"/>
<dbReference type="EnsemblPlants" id="Pp3c26_9770V3.3">
    <property type="protein sequence ID" value="Pp3c26_9770V3.3"/>
    <property type="gene ID" value="Pp3c26_9770"/>
</dbReference>
<evidence type="ECO:0000256" key="6">
    <source>
        <dbReference type="ARBA" id="ARBA00022792"/>
    </source>
</evidence>
<comment type="similarity">
    <text evidence="2 11">Belongs to the mitochondrial carrier (TC 2.A.29) family.</text>
</comment>
<dbReference type="GO" id="GO:0005315">
    <property type="term" value="F:phosphate transmembrane transporter activity"/>
    <property type="evidence" value="ECO:0000318"/>
    <property type="project" value="GO_Central"/>
</dbReference>
<dbReference type="GO" id="GO:0005743">
    <property type="term" value="C:mitochondrial inner membrane"/>
    <property type="evidence" value="ECO:0000318"/>
    <property type="project" value="GO_Central"/>
</dbReference>
<keyword evidence="3 11" id="KW-0813">Transport</keyword>
<evidence type="ECO:0000313" key="14">
    <source>
        <dbReference type="Proteomes" id="UP000006727"/>
    </source>
</evidence>
<keyword evidence="4 10" id="KW-0812">Transmembrane</keyword>
<dbReference type="GO" id="GO:1990547">
    <property type="term" value="P:mitochondrial phosphate ion transmembrane transport"/>
    <property type="evidence" value="ECO:0007669"/>
    <property type="project" value="InterPro"/>
</dbReference>
<dbReference type="Gene3D" id="1.50.40.10">
    <property type="entry name" value="Mitochondrial carrier domain"/>
    <property type="match status" value="1"/>
</dbReference>
<dbReference type="Gramene" id="Pp3c26_9770V3.3">
    <property type="protein sequence ID" value="Pp3c26_9770V3.3"/>
    <property type="gene ID" value="Pp3c26_9770"/>
</dbReference>
<feature type="repeat" description="Solcar" evidence="10">
    <location>
        <begin position="16"/>
        <end position="100"/>
    </location>
</feature>
<protein>
    <submittedName>
        <fullName evidence="13">Uncharacterized protein</fullName>
    </submittedName>
</protein>
<dbReference type="PANTHER" id="PTHR45671">
    <property type="entry name" value="SOLUTE CARRIER FAMILY 25 (MITOCHONDRIAL CARRIER PHOSPHATE CARRIER), MEMBER 3, LIKE-RELATED-RELATED"/>
    <property type="match status" value="1"/>
</dbReference>
<dbReference type="PANTHER" id="PTHR45671:SF4">
    <property type="entry name" value="MITOCHONDRIAL PHOSPHATE CARRIER PROTEIN 1, MITOCHONDRIAL"/>
    <property type="match status" value="1"/>
</dbReference>
<dbReference type="PROSITE" id="PS50920">
    <property type="entry name" value="SOLCAR"/>
    <property type="match status" value="2"/>
</dbReference>
<comment type="subcellular location">
    <subcellularLocation>
        <location evidence="1">Mitochondrion inner membrane</location>
        <topology evidence="1">Multi-pass membrane protein</topology>
    </subcellularLocation>
</comment>
<evidence type="ECO:0000256" key="4">
    <source>
        <dbReference type="ARBA" id="ARBA00022692"/>
    </source>
</evidence>
<evidence type="ECO:0000256" key="10">
    <source>
        <dbReference type="PROSITE-ProRule" id="PRU00282"/>
    </source>
</evidence>
<evidence type="ECO:0000256" key="8">
    <source>
        <dbReference type="ARBA" id="ARBA00023128"/>
    </source>
</evidence>
<dbReference type="InterPro" id="IPR023395">
    <property type="entry name" value="MCP_dom_sf"/>
</dbReference>
<keyword evidence="7 12" id="KW-1133">Transmembrane helix</keyword>
<dbReference type="InParanoid" id="A0A7I4FJ60"/>
<dbReference type="InterPro" id="IPR044677">
    <property type="entry name" value="SLC25A3/Pic2/Mir1-like"/>
</dbReference>
<reference evidence="13 14" key="2">
    <citation type="journal article" date="2018" name="Plant J.">
        <title>The Physcomitrella patens chromosome-scale assembly reveals moss genome structure and evolution.</title>
        <authorList>
            <person name="Lang D."/>
            <person name="Ullrich K.K."/>
            <person name="Murat F."/>
            <person name="Fuchs J."/>
            <person name="Jenkins J."/>
            <person name="Haas F.B."/>
            <person name="Piednoel M."/>
            <person name="Gundlach H."/>
            <person name="Van Bel M."/>
            <person name="Meyberg R."/>
            <person name="Vives C."/>
            <person name="Morata J."/>
            <person name="Symeonidi A."/>
            <person name="Hiss M."/>
            <person name="Muchero W."/>
            <person name="Kamisugi Y."/>
            <person name="Saleh O."/>
            <person name="Blanc G."/>
            <person name="Decker E.L."/>
            <person name="van Gessel N."/>
            <person name="Grimwood J."/>
            <person name="Hayes R.D."/>
            <person name="Graham S.W."/>
            <person name="Gunter L.E."/>
            <person name="McDaniel S.F."/>
            <person name="Hoernstein S.N.W."/>
            <person name="Larsson A."/>
            <person name="Li F.W."/>
            <person name="Perroud P.F."/>
            <person name="Phillips J."/>
            <person name="Ranjan P."/>
            <person name="Rokshar D.S."/>
            <person name="Rothfels C.J."/>
            <person name="Schneider L."/>
            <person name="Shu S."/>
            <person name="Stevenson D.W."/>
            <person name="Thummler F."/>
            <person name="Tillich M."/>
            <person name="Villarreal Aguilar J.C."/>
            <person name="Widiez T."/>
            <person name="Wong G.K."/>
            <person name="Wymore A."/>
            <person name="Zhang Y."/>
            <person name="Zimmer A.D."/>
            <person name="Quatrano R.S."/>
            <person name="Mayer K.F.X."/>
            <person name="Goodstein D."/>
            <person name="Casacuberta J.M."/>
            <person name="Vandepoele K."/>
            <person name="Reski R."/>
            <person name="Cuming A.C."/>
            <person name="Tuskan G.A."/>
            <person name="Maumus F."/>
            <person name="Salse J."/>
            <person name="Schmutz J."/>
            <person name="Rensing S.A."/>
        </authorList>
    </citation>
    <scope>NUCLEOTIDE SEQUENCE [LARGE SCALE GENOMIC DNA]</scope>
    <source>
        <strain evidence="13 14">cv. Gransden 2004</strain>
    </source>
</reference>
<evidence type="ECO:0000256" key="12">
    <source>
        <dbReference type="SAM" id="Phobius"/>
    </source>
</evidence>
<evidence type="ECO:0000256" key="1">
    <source>
        <dbReference type="ARBA" id="ARBA00004448"/>
    </source>
</evidence>
<dbReference type="EMBL" id="ABEU02000026">
    <property type="status" value="NOT_ANNOTATED_CDS"/>
    <property type="molecule type" value="Genomic_DNA"/>
</dbReference>
<sequence length="305" mass="33318">MEQTWATKELEPFSTNYYAACAFSGMISTGSVHLLVTPFDMLKVNMQANPEKYTSVLSSFGIVYREQGLKGIWKGWGSKLYGFSFQGACKFCLYEYFKRFYSGVAGSYYIRANKTSIYAASSLSAQIIADTALCPFESIKVRVQRGYAKGLTDGLPRLYCSEGFTGLYKGTFVTLGTQLTLSVNILLNLPKFLHYGTVARGLINECSKGVQPGVTCVAGYMSGVMGTTISNPEDMITIINNRKGLSYAARSIGTVGLFTRSLPLRVMLVGPLVTAQWFFYDSMKVPVGMPTSGGVEHLTGSHDGL</sequence>
<dbReference type="InterPro" id="IPR018108">
    <property type="entry name" value="MCP_transmembrane"/>
</dbReference>
<evidence type="ECO:0000256" key="2">
    <source>
        <dbReference type="ARBA" id="ARBA00006375"/>
    </source>
</evidence>
<dbReference type="SUPFAM" id="SSF103506">
    <property type="entry name" value="Mitochondrial carrier"/>
    <property type="match status" value="1"/>
</dbReference>
<evidence type="ECO:0000256" key="9">
    <source>
        <dbReference type="ARBA" id="ARBA00023136"/>
    </source>
</evidence>
<evidence type="ECO:0000256" key="5">
    <source>
        <dbReference type="ARBA" id="ARBA00022737"/>
    </source>
</evidence>
<evidence type="ECO:0000256" key="11">
    <source>
        <dbReference type="RuleBase" id="RU000488"/>
    </source>
</evidence>
<keyword evidence="5" id="KW-0677">Repeat</keyword>
<evidence type="ECO:0000256" key="7">
    <source>
        <dbReference type="ARBA" id="ARBA00022989"/>
    </source>
</evidence>
<organism evidence="13 14">
    <name type="scientific">Physcomitrium patens</name>
    <name type="common">Spreading-leaved earth moss</name>
    <name type="synonym">Physcomitrella patens</name>
    <dbReference type="NCBI Taxonomy" id="3218"/>
    <lineage>
        <taxon>Eukaryota</taxon>
        <taxon>Viridiplantae</taxon>
        <taxon>Streptophyta</taxon>
        <taxon>Embryophyta</taxon>
        <taxon>Bryophyta</taxon>
        <taxon>Bryophytina</taxon>
        <taxon>Bryopsida</taxon>
        <taxon>Funariidae</taxon>
        <taxon>Funariales</taxon>
        <taxon>Funariaceae</taxon>
        <taxon>Physcomitrium</taxon>
    </lineage>
</organism>
<dbReference type="Proteomes" id="UP000006727">
    <property type="component" value="Chromosome 26"/>
</dbReference>
<feature type="transmembrane region" description="Helical" evidence="12">
    <location>
        <begin position="17"/>
        <end position="36"/>
    </location>
</feature>
<keyword evidence="6" id="KW-0999">Mitochondrion inner membrane</keyword>
<evidence type="ECO:0000313" key="13">
    <source>
        <dbReference type="EnsemblPlants" id="Pp3c26_9770V3.3"/>
    </source>
</evidence>
<accession>A0A7I4FJ60</accession>
<reference evidence="13" key="3">
    <citation type="submission" date="2020-12" db="UniProtKB">
        <authorList>
            <consortium name="EnsemblPlants"/>
        </authorList>
    </citation>
    <scope>IDENTIFICATION</scope>
</reference>
<proteinExistence type="inferred from homology"/>
<evidence type="ECO:0000256" key="3">
    <source>
        <dbReference type="ARBA" id="ARBA00022448"/>
    </source>
</evidence>
<keyword evidence="9 10" id="KW-0472">Membrane</keyword>
<dbReference type="Pfam" id="PF00153">
    <property type="entry name" value="Mito_carr"/>
    <property type="match status" value="2"/>
</dbReference>
<keyword evidence="14" id="KW-1185">Reference proteome</keyword>
<keyword evidence="8" id="KW-0496">Mitochondrion</keyword>
<feature type="repeat" description="Solcar" evidence="10">
    <location>
        <begin position="113"/>
        <end position="195"/>
    </location>
</feature>